<feature type="binding site" evidence="5">
    <location>
        <position position="114"/>
    </location>
    <ligand>
        <name>ATP</name>
        <dbReference type="ChEBI" id="CHEBI:30616"/>
    </ligand>
</feature>
<protein>
    <submittedName>
        <fullName evidence="9">Serine/threonine-protein kinase PrkC</fullName>
        <ecNumber evidence="9">2.7.11.1</ecNumber>
    </submittedName>
</protein>
<keyword evidence="1 9" id="KW-0808">Transferase</keyword>
<dbReference type="Pfam" id="PF00069">
    <property type="entry name" value="Pkinase"/>
    <property type="match status" value="1"/>
</dbReference>
<dbReference type="RefSeq" id="WP_145269467.1">
    <property type="nucleotide sequence ID" value="NZ_CP036272.1"/>
</dbReference>
<keyword evidence="7" id="KW-1133">Transmembrane helix</keyword>
<gene>
    <name evidence="9" type="primary">prkC_4</name>
    <name evidence="9" type="ORF">SV7mr_08520</name>
</gene>
<feature type="compositionally biased region" description="Low complexity" evidence="6">
    <location>
        <begin position="367"/>
        <end position="383"/>
    </location>
</feature>
<evidence type="ECO:0000256" key="6">
    <source>
        <dbReference type="SAM" id="MobiDB-lite"/>
    </source>
</evidence>
<dbReference type="OrthoDB" id="6111975at2"/>
<feature type="transmembrane region" description="Helical" evidence="7">
    <location>
        <begin position="491"/>
        <end position="513"/>
    </location>
</feature>
<sequence>MTTNATEPILDDATKEFVRRVIHAELVSINEIKKVVVSLMADGVRGNLFSPERLAEGLVGADLLTRWQSRKLLSGKSRGFHLGNYRLLRPLGKGGMGVVFLAKHEVMSRQMALKILPAEASRDPRRIARFKEEARASAKLEHANIVQAFDFSESDGKLFIVMEYIEGHDLHRAVAKDGVMSAAESLDAMIQTTEALVHAHQRGIIHRDIKPSNLMLRSDGVIKVSDMGLARIGYSADGNDTPNRLTGTADFIAPEQAVNSQSADARSDIYSLGCTWYFLLTGKTPYTGTSVAQRLAKHQTAKVPLVKELRSDCPPSISALIQRMMSKRAEDRPASAAELLSQMKRLSGFSDSRGELANRPVGDSTNTAFADDSSSFTASIDDSGPLREAGASMYAEPMEIDFDRLPPMEALGVPVSGPGSSPGSSPGAAPGSAPAVPLGLASGSGPAVNGQAMPQPQFQTPTSATFAGGMPNAPAAPPARQTRSQDAQQNILLGIGLAVAVLALVVVVGVTVYQLTREEKSRTQLKSTEGNGRQVIVVEN</sequence>
<keyword evidence="4 5" id="KW-0067">ATP-binding</keyword>
<keyword evidence="7" id="KW-0812">Transmembrane</keyword>
<accession>A0A517SQG6</accession>
<dbReference type="PANTHER" id="PTHR43289">
    <property type="entry name" value="MITOGEN-ACTIVATED PROTEIN KINASE KINASE KINASE 20-RELATED"/>
    <property type="match status" value="1"/>
</dbReference>
<dbReference type="SUPFAM" id="SSF56112">
    <property type="entry name" value="Protein kinase-like (PK-like)"/>
    <property type="match status" value="1"/>
</dbReference>
<dbReference type="Proteomes" id="UP000315003">
    <property type="component" value="Chromosome"/>
</dbReference>
<dbReference type="InterPro" id="IPR011009">
    <property type="entry name" value="Kinase-like_dom_sf"/>
</dbReference>
<evidence type="ECO:0000259" key="8">
    <source>
        <dbReference type="PROSITE" id="PS50011"/>
    </source>
</evidence>
<dbReference type="EMBL" id="CP036272">
    <property type="protein sequence ID" value="QDT58362.1"/>
    <property type="molecule type" value="Genomic_DNA"/>
</dbReference>
<keyword evidence="7" id="KW-0472">Membrane</keyword>
<dbReference type="InterPro" id="IPR008271">
    <property type="entry name" value="Ser/Thr_kinase_AS"/>
</dbReference>
<evidence type="ECO:0000256" key="4">
    <source>
        <dbReference type="ARBA" id="ARBA00022840"/>
    </source>
</evidence>
<evidence type="ECO:0000256" key="7">
    <source>
        <dbReference type="SAM" id="Phobius"/>
    </source>
</evidence>
<evidence type="ECO:0000256" key="3">
    <source>
        <dbReference type="ARBA" id="ARBA00022777"/>
    </source>
</evidence>
<evidence type="ECO:0000313" key="10">
    <source>
        <dbReference type="Proteomes" id="UP000315003"/>
    </source>
</evidence>
<feature type="domain" description="Protein kinase" evidence="8">
    <location>
        <begin position="85"/>
        <end position="346"/>
    </location>
</feature>
<dbReference type="AlphaFoldDB" id="A0A517SQG6"/>
<dbReference type="Gene3D" id="1.10.510.10">
    <property type="entry name" value="Transferase(Phosphotransferase) domain 1"/>
    <property type="match status" value="1"/>
</dbReference>
<dbReference type="PANTHER" id="PTHR43289:SF6">
    <property type="entry name" value="SERINE_THREONINE-PROTEIN KINASE NEKL-3"/>
    <property type="match status" value="1"/>
</dbReference>
<dbReference type="InterPro" id="IPR017441">
    <property type="entry name" value="Protein_kinase_ATP_BS"/>
</dbReference>
<dbReference type="GO" id="GO:0004674">
    <property type="term" value="F:protein serine/threonine kinase activity"/>
    <property type="evidence" value="ECO:0007669"/>
    <property type="project" value="UniProtKB-EC"/>
</dbReference>
<proteinExistence type="predicted"/>
<dbReference type="SMART" id="SM00220">
    <property type="entry name" value="S_TKc"/>
    <property type="match status" value="1"/>
</dbReference>
<evidence type="ECO:0000313" key="9">
    <source>
        <dbReference type="EMBL" id="QDT58362.1"/>
    </source>
</evidence>
<dbReference type="InterPro" id="IPR000719">
    <property type="entry name" value="Prot_kinase_dom"/>
</dbReference>
<organism evidence="9 10">
    <name type="scientific">Stieleria bergensis</name>
    <dbReference type="NCBI Taxonomy" id="2528025"/>
    <lineage>
        <taxon>Bacteria</taxon>
        <taxon>Pseudomonadati</taxon>
        <taxon>Planctomycetota</taxon>
        <taxon>Planctomycetia</taxon>
        <taxon>Pirellulales</taxon>
        <taxon>Pirellulaceae</taxon>
        <taxon>Stieleria</taxon>
    </lineage>
</organism>
<evidence type="ECO:0000256" key="5">
    <source>
        <dbReference type="PROSITE-ProRule" id="PRU10141"/>
    </source>
</evidence>
<evidence type="ECO:0000256" key="1">
    <source>
        <dbReference type="ARBA" id="ARBA00022679"/>
    </source>
</evidence>
<dbReference type="Gene3D" id="3.30.200.20">
    <property type="entry name" value="Phosphorylase Kinase, domain 1"/>
    <property type="match status" value="1"/>
</dbReference>
<dbReference type="PROSITE" id="PS00108">
    <property type="entry name" value="PROTEIN_KINASE_ST"/>
    <property type="match status" value="1"/>
</dbReference>
<feature type="region of interest" description="Disordered" evidence="6">
    <location>
        <begin position="409"/>
        <end position="483"/>
    </location>
</feature>
<keyword evidence="10" id="KW-1185">Reference proteome</keyword>
<dbReference type="PROSITE" id="PS50011">
    <property type="entry name" value="PROTEIN_KINASE_DOM"/>
    <property type="match status" value="1"/>
</dbReference>
<keyword evidence="2 5" id="KW-0547">Nucleotide-binding</keyword>
<dbReference type="GO" id="GO:0005524">
    <property type="term" value="F:ATP binding"/>
    <property type="evidence" value="ECO:0007669"/>
    <property type="project" value="UniProtKB-UniRule"/>
</dbReference>
<reference evidence="9 10" key="1">
    <citation type="submission" date="2019-02" db="EMBL/GenBank/DDBJ databases">
        <title>Deep-cultivation of Planctomycetes and their phenomic and genomic characterization uncovers novel biology.</title>
        <authorList>
            <person name="Wiegand S."/>
            <person name="Jogler M."/>
            <person name="Boedeker C."/>
            <person name="Pinto D."/>
            <person name="Vollmers J."/>
            <person name="Rivas-Marin E."/>
            <person name="Kohn T."/>
            <person name="Peeters S.H."/>
            <person name="Heuer A."/>
            <person name="Rast P."/>
            <person name="Oberbeckmann S."/>
            <person name="Bunk B."/>
            <person name="Jeske O."/>
            <person name="Meyerdierks A."/>
            <person name="Storesund J.E."/>
            <person name="Kallscheuer N."/>
            <person name="Luecker S."/>
            <person name="Lage O.M."/>
            <person name="Pohl T."/>
            <person name="Merkel B.J."/>
            <person name="Hornburger P."/>
            <person name="Mueller R.-W."/>
            <person name="Bruemmer F."/>
            <person name="Labrenz M."/>
            <person name="Spormann A.M."/>
            <person name="Op den Camp H."/>
            <person name="Overmann J."/>
            <person name="Amann R."/>
            <person name="Jetten M.S.M."/>
            <person name="Mascher T."/>
            <person name="Medema M.H."/>
            <person name="Devos D.P."/>
            <person name="Kaster A.-K."/>
            <person name="Ovreas L."/>
            <person name="Rohde M."/>
            <person name="Galperin M.Y."/>
            <person name="Jogler C."/>
        </authorList>
    </citation>
    <scope>NUCLEOTIDE SEQUENCE [LARGE SCALE GENOMIC DNA]</scope>
    <source>
        <strain evidence="9 10">SV_7m_r</strain>
    </source>
</reference>
<keyword evidence="3 9" id="KW-0418">Kinase</keyword>
<feature type="compositionally biased region" description="Low complexity" evidence="6">
    <location>
        <begin position="410"/>
        <end position="441"/>
    </location>
</feature>
<name>A0A517SQG6_9BACT</name>
<feature type="region of interest" description="Disordered" evidence="6">
    <location>
        <begin position="350"/>
        <end position="387"/>
    </location>
</feature>
<dbReference type="EC" id="2.7.11.1" evidence="9"/>
<dbReference type="CDD" id="cd14014">
    <property type="entry name" value="STKc_PknB_like"/>
    <property type="match status" value="1"/>
</dbReference>
<feature type="compositionally biased region" description="Polar residues" evidence="6">
    <location>
        <begin position="452"/>
        <end position="465"/>
    </location>
</feature>
<evidence type="ECO:0000256" key="2">
    <source>
        <dbReference type="ARBA" id="ARBA00022741"/>
    </source>
</evidence>
<dbReference type="PROSITE" id="PS00107">
    <property type="entry name" value="PROTEIN_KINASE_ATP"/>
    <property type="match status" value="1"/>
</dbReference>